<dbReference type="PANTHER" id="PTHR40465">
    <property type="entry name" value="CHROMOSOME 1, WHOLE GENOME SHOTGUN SEQUENCE"/>
    <property type="match status" value="1"/>
</dbReference>
<keyword evidence="1" id="KW-1133">Transmembrane helix</keyword>
<evidence type="ECO:0000256" key="1">
    <source>
        <dbReference type="SAM" id="Phobius"/>
    </source>
</evidence>
<dbReference type="OrthoDB" id="2535105at2759"/>
<dbReference type="AlphaFoldDB" id="A0A2G8SES5"/>
<accession>A0A2G8SES5</accession>
<dbReference type="EMBL" id="AYKW01000011">
    <property type="protein sequence ID" value="PIL32260.1"/>
    <property type="molecule type" value="Genomic_DNA"/>
</dbReference>
<feature type="transmembrane region" description="Helical" evidence="1">
    <location>
        <begin position="23"/>
        <end position="42"/>
    </location>
</feature>
<dbReference type="PANTHER" id="PTHR40465:SF1">
    <property type="entry name" value="DUF6534 DOMAIN-CONTAINING PROTEIN"/>
    <property type="match status" value="1"/>
</dbReference>
<organism evidence="3 4">
    <name type="scientific">Ganoderma sinense ZZ0214-1</name>
    <dbReference type="NCBI Taxonomy" id="1077348"/>
    <lineage>
        <taxon>Eukaryota</taxon>
        <taxon>Fungi</taxon>
        <taxon>Dikarya</taxon>
        <taxon>Basidiomycota</taxon>
        <taxon>Agaricomycotina</taxon>
        <taxon>Agaricomycetes</taxon>
        <taxon>Polyporales</taxon>
        <taxon>Polyporaceae</taxon>
        <taxon>Ganoderma</taxon>
    </lineage>
</organism>
<feature type="transmembrane region" description="Helical" evidence="1">
    <location>
        <begin position="208"/>
        <end position="226"/>
    </location>
</feature>
<keyword evidence="1" id="KW-0812">Transmembrane</keyword>
<dbReference type="Pfam" id="PF20152">
    <property type="entry name" value="DUF6534"/>
    <property type="match status" value="1"/>
</dbReference>
<sequence>MNQTAAAAETAFLLAHLNRGGTIGVSLIGVAVSAMIYGVTCIQTFQYYRSENYKEDQWIVKTLVPVLLVLDSTHEIFIIHIAYHYLITNYGNPQSLELVIWTIPAEIIVNAVIAFLVDGFFCVRVWKLSQNRFATGICAFATVTHLATNLLYPIRIFAFPSLLEAETKLKATGTSGLGVGVVADVSISTAMVWSLTKEKIRSLRTASMVDRLVMLTITSGLLTTVFEIVDLIAYVVAPSLLYNLFFNFLLGKLYVNAYLTSLNSRDYVRGSNANVVSLNSIVLSSIQMQGMETAAGQTMDSAPGRTMVGTVEDNCGSRTDMNKTGWAV</sequence>
<dbReference type="STRING" id="1077348.A0A2G8SES5"/>
<evidence type="ECO:0000313" key="4">
    <source>
        <dbReference type="Proteomes" id="UP000230002"/>
    </source>
</evidence>
<dbReference type="Proteomes" id="UP000230002">
    <property type="component" value="Unassembled WGS sequence"/>
</dbReference>
<feature type="transmembrane region" description="Helical" evidence="1">
    <location>
        <begin position="232"/>
        <end position="255"/>
    </location>
</feature>
<gene>
    <name evidence="3" type="ORF">GSI_05505</name>
</gene>
<dbReference type="InterPro" id="IPR045339">
    <property type="entry name" value="DUF6534"/>
</dbReference>
<proteinExistence type="predicted"/>
<keyword evidence="1" id="KW-0472">Membrane</keyword>
<evidence type="ECO:0000313" key="3">
    <source>
        <dbReference type="EMBL" id="PIL32260.1"/>
    </source>
</evidence>
<name>A0A2G8SES5_9APHY</name>
<protein>
    <recommendedName>
        <fullName evidence="2">DUF6534 domain-containing protein</fullName>
    </recommendedName>
</protein>
<feature type="transmembrane region" description="Helical" evidence="1">
    <location>
        <begin position="63"/>
        <end position="86"/>
    </location>
</feature>
<feature type="transmembrane region" description="Helical" evidence="1">
    <location>
        <begin position="174"/>
        <end position="196"/>
    </location>
</feature>
<feature type="domain" description="DUF6534" evidence="2">
    <location>
        <begin position="181"/>
        <end position="267"/>
    </location>
</feature>
<feature type="transmembrane region" description="Helical" evidence="1">
    <location>
        <begin position="133"/>
        <end position="154"/>
    </location>
</feature>
<feature type="transmembrane region" description="Helical" evidence="1">
    <location>
        <begin position="98"/>
        <end position="121"/>
    </location>
</feature>
<keyword evidence="4" id="KW-1185">Reference proteome</keyword>
<reference evidence="3 4" key="1">
    <citation type="journal article" date="2015" name="Sci. Rep.">
        <title>Chromosome-level genome map provides insights into diverse defense mechanisms in the medicinal fungus Ganoderma sinense.</title>
        <authorList>
            <person name="Zhu Y."/>
            <person name="Xu J."/>
            <person name="Sun C."/>
            <person name="Zhou S."/>
            <person name="Xu H."/>
            <person name="Nelson D.R."/>
            <person name="Qian J."/>
            <person name="Song J."/>
            <person name="Luo H."/>
            <person name="Xiang L."/>
            <person name="Li Y."/>
            <person name="Xu Z."/>
            <person name="Ji A."/>
            <person name="Wang L."/>
            <person name="Lu S."/>
            <person name="Hayward A."/>
            <person name="Sun W."/>
            <person name="Li X."/>
            <person name="Schwartz D.C."/>
            <person name="Wang Y."/>
            <person name="Chen S."/>
        </authorList>
    </citation>
    <scope>NUCLEOTIDE SEQUENCE [LARGE SCALE GENOMIC DNA]</scope>
    <source>
        <strain evidence="3 4">ZZ0214-1</strain>
    </source>
</reference>
<evidence type="ECO:0000259" key="2">
    <source>
        <dbReference type="Pfam" id="PF20152"/>
    </source>
</evidence>
<comment type="caution">
    <text evidence="3">The sequence shown here is derived from an EMBL/GenBank/DDBJ whole genome shotgun (WGS) entry which is preliminary data.</text>
</comment>